<proteinExistence type="predicted"/>
<dbReference type="Gene3D" id="3.40.1190.20">
    <property type="match status" value="1"/>
</dbReference>
<dbReference type="GO" id="GO:0008972">
    <property type="term" value="F:phosphomethylpyrimidine kinase activity"/>
    <property type="evidence" value="ECO:0007669"/>
    <property type="project" value="TreeGrafter"/>
</dbReference>
<dbReference type="GO" id="GO:0005829">
    <property type="term" value="C:cytosol"/>
    <property type="evidence" value="ECO:0007669"/>
    <property type="project" value="TreeGrafter"/>
</dbReference>
<dbReference type="GO" id="GO:0009229">
    <property type="term" value="P:thiamine diphosphate biosynthetic process"/>
    <property type="evidence" value="ECO:0007669"/>
    <property type="project" value="UniProtKB-UniPathway"/>
</dbReference>
<evidence type="ECO:0000256" key="1">
    <source>
        <dbReference type="SAM" id="MobiDB-lite"/>
    </source>
</evidence>
<feature type="region of interest" description="Disordered" evidence="1">
    <location>
        <begin position="258"/>
        <end position="292"/>
    </location>
</feature>
<evidence type="ECO:0000313" key="3">
    <source>
        <dbReference type="EMBL" id="ARU06815.1"/>
    </source>
</evidence>
<dbReference type="UniPathway" id="UPA00060">
    <property type="reaction ID" value="UER00138"/>
</dbReference>
<dbReference type="GO" id="GO:0009228">
    <property type="term" value="P:thiamine biosynthetic process"/>
    <property type="evidence" value="ECO:0007669"/>
    <property type="project" value="TreeGrafter"/>
</dbReference>
<feature type="compositionally biased region" description="Acidic residues" evidence="1">
    <location>
        <begin position="259"/>
        <end position="276"/>
    </location>
</feature>
<dbReference type="Proteomes" id="UP000196138">
    <property type="component" value="Chromosome"/>
</dbReference>
<protein>
    <recommendedName>
        <fullName evidence="2">Pyridoxamine kinase/Phosphomethylpyrimidine kinase domain-containing protein</fullName>
    </recommendedName>
</protein>
<evidence type="ECO:0000259" key="2">
    <source>
        <dbReference type="Pfam" id="PF08543"/>
    </source>
</evidence>
<dbReference type="InterPro" id="IPR013749">
    <property type="entry name" value="PM/HMP-P_kinase-1"/>
</dbReference>
<evidence type="ECO:0000313" key="4">
    <source>
        <dbReference type="Proteomes" id="UP000196138"/>
    </source>
</evidence>
<dbReference type="PANTHER" id="PTHR20858">
    <property type="entry name" value="PHOSPHOMETHYLPYRIMIDINE KINASE"/>
    <property type="match status" value="1"/>
</dbReference>
<dbReference type="SUPFAM" id="SSF53613">
    <property type="entry name" value="Ribokinase-like"/>
    <property type="match status" value="1"/>
</dbReference>
<feature type="compositionally biased region" description="Basic and acidic residues" evidence="1">
    <location>
        <begin position="279"/>
        <end position="292"/>
    </location>
</feature>
<organism evidence="3 4">
    <name type="scientific">Comamonas serinivorans</name>
    <dbReference type="NCBI Taxonomy" id="1082851"/>
    <lineage>
        <taxon>Bacteria</taxon>
        <taxon>Pseudomonadati</taxon>
        <taxon>Pseudomonadota</taxon>
        <taxon>Betaproteobacteria</taxon>
        <taxon>Burkholderiales</taxon>
        <taxon>Comamonadaceae</taxon>
        <taxon>Comamonas</taxon>
    </lineage>
</organism>
<dbReference type="InterPro" id="IPR029056">
    <property type="entry name" value="Ribokinase-like"/>
</dbReference>
<feature type="domain" description="Pyridoxamine kinase/Phosphomethylpyrimidine kinase" evidence="2">
    <location>
        <begin position="8"/>
        <end position="249"/>
    </location>
</feature>
<dbReference type="GO" id="GO:0008902">
    <property type="term" value="F:hydroxymethylpyrimidine kinase activity"/>
    <property type="evidence" value="ECO:0007669"/>
    <property type="project" value="TreeGrafter"/>
</dbReference>
<sequence>MLVFNHNDPSGAGGLAADVLAAGSAGVHVLPIVTAVLVRDTASTRELHNLPADVIEEQVRAVLEDMPVKVAKLGFGGSAEGLATLAEVLADYPDCVLLTHLPDLSWWDSGEIERYLDALRELVLPQSSVLVGNRDSLQRWLLPDWPNSSPCSPRELAAAAAESGCPFVLVTGVVDGDDIVNTLASPNSVILQASFERIDSAFLGAGDTLSASLAALLALGASDLAEAAQEALTYLDRSLAAGFKPGMGRAVADRLFWANDDEAEDDTEPQEGEAQDAAEPPKPEPTKTRLSH</sequence>
<dbReference type="OrthoDB" id="9810880at2"/>
<name>A0A1Y0ET22_9BURK</name>
<keyword evidence="4" id="KW-1185">Reference proteome</keyword>
<reference evidence="3 4" key="1">
    <citation type="submission" date="2017-05" db="EMBL/GenBank/DDBJ databases">
        <authorList>
            <person name="Song R."/>
            <person name="Chenine A.L."/>
            <person name="Ruprecht R.M."/>
        </authorList>
    </citation>
    <scope>NUCLEOTIDE SEQUENCE [LARGE SCALE GENOMIC DNA]</scope>
    <source>
        <strain evidence="3 4">DSM 26136</strain>
    </source>
</reference>
<dbReference type="KEGG" id="cser:CCO03_11745"/>
<dbReference type="EMBL" id="CP021455">
    <property type="protein sequence ID" value="ARU06815.1"/>
    <property type="molecule type" value="Genomic_DNA"/>
</dbReference>
<dbReference type="PANTHER" id="PTHR20858:SF17">
    <property type="entry name" value="HYDROXYMETHYLPYRIMIDINE_PHOSPHOMETHYLPYRIMIDINE KINASE THI20-RELATED"/>
    <property type="match status" value="1"/>
</dbReference>
<dbReference type="AlphaFoldDB" id="A0A1Y0ET22"/>
<dbReference type="Pfam" id="PF08543">
    <property type="entry name" value="Phos_pyr_kin"/>
    <property type="match status" value="1"/>
</dbReference>
<gene>
    <name evidence="3" type="ORF">CCO03_11745</name>
</gene>
<accession>A0A1Y0ET22</accession>